<evidence type="ECO:0000256" key="1">
    <source>
        <dbReference type="ARBA" id="ARBA00004141"/>
    </source>
</evidence>
<name>A0AAD3DW92_9CHLO</name>
<evidence type="ECO:0000256" key="6">
    <source>
        <dbReference type="ARBA" id="ARBA00022958"/>
    </source>
</evidence>
<dbReference type="Gene3D" id="1.10.287.70">
    <property type="match status" value="1"/>
</dbReference>
<evidence type="ECO:0000256" key="12">
    <source>
        <dbReference type="SAM" id="Phobius"/>
    </source>
</evidence>
<dbReference type="InterPro" id="IPR013099">
    <property type="entry name" value="K_chnl_dom"/>
</dbReference>
<keyword evidence="7 12" id="KW-1133">Transmembrane helix</keyword>
<dbReference type="InterPro" id="IPR047871">
    <property type="entry name" value="K_chnl_Slo-like"/>
</dbReference>
<dbReference type="EMBL" id="BMAR01000023">
    <property type="protein sequence ID" value="GFR48287.1"/>
    <property type="molecule type" value="Genomic_DNA"/>
</dbReference>
<dbReference type="PANTHER" id="PTHR10027">
    <property type="entry name" value="CALCIUM-ACTIVATED POTASSIUM CHANNEL ALPHA CHAIN"/>
    <property type="match status" value="1"/>
</dbReference>
<evidence type="ECO:0000256" key="8">
    <source>
        <dbReference type="ARBA" id="ARBA00023065"/>
    </source>
</evidence>
<evidence type="ECO:0000256" key="3">
    <source>
        <dbReference type="ARBA" id="ARBA00022538"/>
    </source>
</evidence>
<dbReference type="Pfam" id="PF22614">
    <property type="entry name" value="Slo-like_RCK"/>
    <property type="match status" value="1"/>
</dbReference>
<dbReference type="AlphaFoldDB" id="A0AAD3DW92"/>
<keyword evidence="8" id="KW-0406">Ion transport</keyword>
<keyword evidence="5" id="KW-0631">Potassium channel</keyword>
<dbReference type="GO" id="GO:0005267">
    <property type="term" value="F:potassium channel activity"/>
    <property type="evidence" value="ECO:0007669"/>
    <property type="project" value="UniProtKB-KW"/>
</dbReference>
<feature type="domain" description="RCK N-terminal" evidence="14">
    <location>
        <begin position="264"/>
        <end position="331"/>
    </location>
</feature>
<dbReference type="PRINTS" id="PR00169">
    <property type="entry name" value="KCHANNEL"/>
</dbReference>
<keyword evidence="10" id="KW-0407">Ion channel</keyword>
<dbReference type="Pfam" id="PF07885">
    <property type="entry name" value="Ion_trans_2"/>
    <property type="match status" value="1"/>
</dbReference>
<keyword evidence="3" id="KW-0633">Potassium transport</keyword>
<evidence type="ECO:0000256" key="5">
    <source>
        <dbReference type="ARBA" id="ARBA00022826"/>
    </source>
</evidence>
<dbReference type="SUPFAM" id="SSF81324">
    <property type="entry name" value="Voltage-gated potassium channels"/>
    <property type="match status" value="1"/>
</dbReference>
<evidence type="ECO:0008006" key="17">
    <source>
        <dbReference type="Google" id="ProtNLM"/>
    </source>
</evidence>
<evidence type="ECO:0000256" key="2">
    <source>
        <dbReference type="ARBA" id="ARBA00022448"/>
    </source>
</evidence>
<evidence type="ECO:0000256" key="7">
    <source>
        <dbReference type="ARBA" id="ARBA00022989"/>
    </source>
</evidence>
<feature type="transmembrane region" description="Helical" evidence="12">
    <location>
        <begin position="66"/>
        <end position="85"/>
    </location>
</feature>
<comment type="subcellular location">
    <subcellularLocation>
        <location evidence="1">Membrane</location>
        <topology evidence="1">Multi-pass membrane protein</topology>
    </subcellularLocation>
</comment>
<protein>
    <recommendedName>
        <fullName evidence="17">Ion transport domain-containing protein</fullName>
    </recommendedName>
</protein>
<evidence type="ECO:0000256" key="4">
    <source>
        <dbReference type="ARBA" id="ARBA00022692"/>
    </source>
</evidence>
<dbReference type="InterPro" id="IPR027359">
    <property type="entry name" value="Volt_channel_dom_sf"/>
</dbReference>
<evidence type="ECO:0000259" key="13">
    <source>
        <dbReference type="Pfam" id="PF07885"/>
    </source>
</evidence>
<keyword evidence="6" id="KW-0630">Potassium</keyword>
<feature type="transmembrane region" description="Helical" evidence="12">
    <location>
        <begin position="164"/>
        <end position="184"/>
    </location>
</feature>
<proteinExistence type="predicted"/>
<feature type="transmembrane region" description="Helical" evidence="12">
    <location>
        <begin position="92"/>
        <end position="112"/>
    </location>
</feature>
<dbReference type="PANTHER" id="PTHR10027:SF10">
    <property type="entry name" value="SLOWPOKE 2, ISOFORM D"/>
    <property type="match status" value="1"/>
</dbReference>
<keyword evidence="9 12" id="KW-0472">Membrane</keyword>
<organism evidence="15 16">
    <name type="scientific">Astrephomene gubernaculifera</name>
    <dbReference type="NCBI Taxonomy" id="47775"/>
    <lineage>
        <taxon>Eukaryota</taxon>
        <taxon>Viridiplantae</taxon>
        <taxon>Chlorophyta</taxon>
        <taxon>core chlorophytes</taxon>
        <taxon>Chlorophyceae</taxon>
        <taxon>CS clade</taxon>
        <taxon>Chlamydomonadales</taxon>
        <taxon>Astrephomenaceae</taxon>
        <taxon>Astrephomene</taxon>
    </lineage>
</organism>
<keyword evidence="16" id="KW-1185">Reference proteome</keyword>
<evidence type="ECO:0000259" key="14">
    <source>
        <dbReference type="Pfam" id="PF22614"/>
    </source>
</evidence>
<dbReference type="GO" id="GO:0016020">
    <property type="term" value="C:membrane"/>
    <property type="evidence" value="ECO:0007669"/>
    <property type="project" value="UniProtKB-SubCell"/>
</dbReference>
<dbReference type="Proteomes" id="UP001054857">
    <property type="component" value="Unassembled WGS sequence"/>
</dbReference>
<evidence type="ECO:0000256" key="9">
    <source>
        <dbReference type="ARBA" id="ARBA00023136"/>
    </source>
</evidence>
<evidence type="ECO:0000256" key="11">
    <source>
        <dbReference type="ARBA" id="ARBA00034430"/>
    </source>
</evidence>
<reference evidence="15 16" key="1">
    <citation type="journal article" date="2021" name="Sci. Rep.">
        <title>Genome sequencing of the multicellular alga Astrephomene provides insights into convergent evolution of germ-soma differentiation.</title>
        <authorList>
            <person name="Yamashita S."/>
            <person name="Yamamoto K."/>
            <person name="Matsuzaki R."/>
            <person name="Suzuki S."/>
            <person name="Yamaguchi H."/>
            <person name="Hirooka S."/>
            <person name="Minakuchi Y."/>
            <person name="Miyagishima S."/>
            <person name="Kawachi M."/>
            <person name="Toyoda A."/>
            <person name="Nozaki H."/>
        </authorList>
    </citation>
    <scope>NUCLEOTIDE SEQUENCE [LARGE SCALE GENOMIC DNA]</scope>
    <source>
        <strain evidence="15 16">NIES-4017</strain>
    </source>
</reference>
<feature type="domain" description="Potassium channel" evidence="13">
    <location>
        <begin position="173"/>
        <end position="247"/>
    </location>
</feature>
<feature type="transmembrane region" description="Helical" evidence="12">
    <location>
        <begin position="218"/>
        <end position="236"/>
    </location>
</feature>
<dbReference type="Gene3D" id="1.20.120.350">
    <property type="entry name" value="Voltage-gated potassium channels. Chain C"/>
    <property type="match status" value="1"/>
</dbReference>
<evidence type="ECO:0000256" key="10">
    <source>
        <dbReference type="ARBA" id="ARBA00023303"/>
    </source>
</evidence>
<accession>A0AAD3DW92</accession>
<comment type="caution">
    <text evidence="15">The sequence shown here is derived from an EMBL/GenBank/DDBJ whole genome shotgun (WGS) entry which is preliminary data.</text>
</comment>
<gene>
    <name evidence="15" type="ORF">Agub_g10059</name>
</gene>
<evidence type="ECO:0000313" key="15">
    <source>
        <dbReference type="EMBL" id="GFR48287.1"/>
    </source>
</evidence>
<sequence>MGSMWWKPSREGSADLRISRLELFHRKFETSMARELLEILNGLMSLASVFIYVYDTYLPVRQTARVMYFACSITFSIEYIAKLLAARDKLRYVFWSWSVIDAATIVYGFAYYEYDSLATALGFLRLLRVMQVIRLLKAVTLTALRASRRRASQPLQLELLRRGAELGITLGGVVFVAACVFYELEVGNQRDLQLHQAFYWSCVTIATIGYGDIVPRTAAGQLLFPLVIVVIILVLPRKISDLSEVMQNFSRFVRKKYRSPRLGRHVILTGCVTPGSARTFIREFFHPDRGYQDLDLVLLLPTDPPPELLVTLNHSRWERRLHYLHGSPYSAE</sequence>
<feature type="transmembrane region" description="Helical" evidence="12">
    <location>
        <begin position="36"/>
        <end position="54"/>
    </location>
</feature>
<dbReference type="InterPro" id="IPR003148">
    <property type="entry name" value="RCK_N"/>
</dbReference>
<keyword evidence="4 12" id="KW-0812">Transmembrane</keyword>
<feature type="non-terminal residue" evidence="15">
    <location>
        <position position="1"/>
    </location>
</feature>
<comment type="catalytic activity">
    <reaction evidence="11">
        <text>K(+)(in) = K(+)(out)</text>
        <dbReference type="Rhea" id="RHEA:29463"/>
        <dbReference type="ChEBI" id="CHEBI:29103"/>
    </reaction>
</comment>
<evidence type="ECO:0000313" key="16">
    <source>
        <dbReference type="Proteomes" id="UP001054857"/>
    </source>
</evidence>
<keyword evidence="2" id="KW-0813">Transport</keyword>